<sequence>MSSNPTPSDWSRLTDLSRVLKQLSEQSCVHELQYLFKHVETLQAQVSEHEATIKSQETTMMVKSDEVIRLKKEHKDRQEEVIESHTSLLRRRDDEKTALKQALTRQEGELNEARTSAQHFQEHIQMLQEQSQGQDAEVNKIESLLRQARADVDRLTKSLKDQKEQAKSKEQQWQAEKKAHGQSRSQAEALKTRITDLEAELKVSNQKLKLIDELAPPLLEDNAVEVSRNVQKMWKQCFHLSQVCFRDDNPPDQLNDPARWRNLHASNLVTYTVPLAPTNSPPARRMRFFTTLAILTDSLTRNLFTSTYLLSHTEEMDKLMLDMADDDQRREALFRRLLNSMSEGVEDQPLEGRVNLIKDEVVGCIEPLLSAEQSQKMKNDLAEVLKLASNLWKSLRKRQSYFTIEPRSPSQTTAAWRSLVWNEGKKGFSDEDTNAPVDVVFILFPRVIAVGHEGEQEVFPGVVLLKSETAAAHAELSELPPASPAQTRIGTHRSVGGRRGTVDQKSRPGSFLAPNGSQKPSG</sequence>
<evidence type="ECO:0000256" key="1">
    <source>
        <dbReference type="SAM" id="MobiDB-lite"/>
    </source>
</evidence>
<feature type="region of interest" description="Disordered" evidence="1">
    <location>
        <begin position="477"/>
        <end position="522"/>
    </location>
</feature>
<protein>
    <submittedName>
        <fullName evidence="2">Uncharacterized protein</fullName>
    </submittedName>
</protein>
<comment type="caution">
    <text evidence="2">The sequence shown here is derived from an EMBL/GenBank/DDBJ whole genome shotgun (WGS) entry which is preliminary data.</text>
</comment>
<name>A0AAN8E7E8_9EURO</name>
<keyword evidence="3" id="KW-1185">Reference proteome</keyword>
<feature type="compositionally biased region" description="Basic and acidic residues" evidence="1">
    <location>
        <begin position="158"/>
        <end position="179"/>
    </location>
</feature>
<evidence type="ECO:0000313" key="2">
    <source>
        <dbReference type="EMBL" id="KAK5947759.1"/>
    </source>
</evidence>
<reference evidence="2 3" key="1">
    <citation type="submission" date="2022-12" db="EMBL/GenBank/DDBJ databases">
        <title>Genomic features and morphological characterization of a novel Knufia sp. strain isolated from spacecraft assembly facility.</title>
        <authorList>
            <person name="Teixeira M."/>
            <person name="Chander A.M."/>
            <person name="Stajich J.E."/>
            <person name="Venkateswaran K."/>
        </authorList>
    </citation>
    <scope>NUCLEOTIDE SEQUENCE [LARGE SCALE GENOMIC DNA]</scope>
    <source>
        <strain evidence="2 3">FJI-L2-BK-P2</strain>
    </source>
</reference>
<organism evidence="2 3">
    <name type="scientific">Knufia fluminis</name>
    <dbReference type="NCBI Taxonomy" id="191047"/>
    <lineage>
        <taxon>Eukaryota</taxon>
        <taxon>Fungi</taxon>
        <taxon>Dikarya</taxon>
        <taxon>Ascomycota</taxon>
        <taxon>Pezizomycotina</taxon>
        <taxon>Eurotiomycetes</taxon>
        <taxon>Chaetothyriomycetidae</taxon>
        <taxon>Chaetothyriales</taxon>
        <taxon>Trichomeriaceae</taxon>
        <taxon>Knufia</taxon>
    </lineage>
</organism>
<evidence type="ECO:0000313" key="3">
    <source>
        <dbReference type="Proteomes" id="UP001316803"/>
    </source>
</evidence>
<feature type="region of interest" description="Disordered" evidence="1">
    <location>
        <begin position="158"/>
        <end position="189"/>
    </location>
</feature>
<dbReference type="AlphaFoldDB" id="A0AAN8E7E8"/>
<accession>A0AAN8E7E8</accession>
<proteinExistence type="predicted"/>
<dbReference type="EMBL" id="JAKLMC020000071">
    <property type="protein sequence ID" value="KAK5947759.1"/>
    <property type="molecule type" value="Genomic_DNA"/>
</dbReference>
<dbReference type="Proteomes" id="UP001316803">
    <property type="component" value="Unassembled WGS sequence"/>
</dbReference>
<gene>
    <name evidence="2" type="ORF">OHC33_011215</name>
</gene>